<reference evidence="5" key="1">
    <citation type="submission" date="2022-10" db="EMBL/GenBank/DDBJ databases">
        <title>Genome assembly of Pristionchus species.</title>
        <authorList>
            <person name="Yoshida K."/>
            <person name="Sommer R.J."/>
        </authorList>
    </citation>
    <scope>NUCLEOTIDE SEQUENCE [LARGE SCALE GENOMIC DNA]</scope>
    <source>
        <strain evidence="5">RS5460</strain>
    </source>
</reference>
<organism evidence="4 5">
    <name type="scientific">Pristionchus mayeri</name>
    <dbReference type="NCBI Taxonomy" id="1317129"/>
    <lineage>
        <taxon>Eukaryota</taxon>
        <taxon>Metazoa</taxon>
        <taxon>Ecdysozoa</taxon>
        <taxon>Nematoda</taxon>
        <taxon>Chromadorea</taxon>
        <taxon>Rhabditida</taxon>
        <taxon>Rhabditina</taxon>
        <taxon>Diplogasteromorpha</taxon>
        <taxon>Diplogasteroidea</taxon>
        <taxon>Neodiplogasteridae</taxon>
        <taxon>Pristionchus</taxon>
    </lineage>
</organism>
<evidence type="ECO:0000259" key="3">
    <source>
        <dbReference type="Pfam" id="PF01484"/>
    </source>
</evidence>
<feature type="compositionally biased region" description="Polar residues" evidence="2">
    <location>
        <begin position="73"/>
        <end position="92"/>
    </location>
</feature>
<keyword evidence="1" id="KW-0677">Repeat</keyword>
<feature type="region of interest" description="Disordered" evidence="2">
    <location>
        <begin position="56"/>
        <end position="114"/>
    </location>
</feature>
<feature type="non-terminal residue" evidence="4">
    <location>
        <position position="254"/>
    </location>
</feature>
<evidence type="ECO:0000256" key="2">
    <source>
        <dbReference type="SAM" id="MobiDB-lite"/>
    </source>
</evidence>
<comment type="caution">
    <text evidence="4">The sequence shown here is derived from an EMBL/GenBank/DDBJ whole genome shotgun (WGS) entry which is preliminary data.</text>
</comment>
<dbReference type="Pfam" id="PF01484">
    <property type="entry name" value="Col_cuticle_N"/>
    <property type="match status" value="1"/>
</dbReference>
<feature type="compositionally biased region" description="Basic residues" evidence="2">
    <location>
        <begin position="209"/>
        <end position="220"/>
    </location>
</feature>
<protein>
    <recommendedName>
        <fullName evidence="3">Nematode cuticle collagen N-terminal domain-containing protein</fullName>
    </recommendedName>
</protein>
<evidence type="ECO:0000256" key="1">
    <source>
        <dbReference type="ARBA" id="ARBA00022737"/>
    </source>
</evidence>
<dbReference type="GO" id="GO:0042302">
    <property type="term" value="F:structural constituent of cuticle"/>
    <property type="evidence" value="ECO:0007669"/>
    <property type="project" value="InterPro"/>
</dbReference>
<feature type="compositionally biased region" description="Low complexity" evidence="2">
    <location>
        <begin position="243"/>
        <end position="254"/>
    </location>
</feature>
<dbReference type="AlphaFoldDB" id="A0AAN5CT99"/>
<feature type="region of interest" description="Disordered" evidence="2">
    <location>
        <begin position="146"/>
        <end position="254"/>
    </location>
</feature>
<evidence type="ECO:0000313" key="5">
    <source>
        <dbReference type="Proteomes" id="UP001328107"/>
    </source>
</evidence>
<feature type="compositionally biased region" description="Low complexity" evidence="2">
    <location>
        <begin position="148"/>
        <end position="165"/>
    </location>
</feature>
<sequence>LPMVYNYVHHVRHQLNAELTQCKFTARNVWNGVHAMRTAHKHANRTARQTGYDMFPEDELSTTGAPPPLFATAPSSNERPASPTGHASNSGPGSHEVSGEHGFPEGPAGSGSNEVVPECGPHGCGPKHEDHQEGCGPNGCGPKEGCEPHGCGSSSSSSESSEEGCGPNGCGHHGSKGPAGSNHASAGPRVPTPGPHHTSSSRGPSHGPSTHHNHNHHHGQHREGDDTCSGCCMPGPAGPPGAPGKSGKPGKPGA</sequence>
<name>A0AAN5CT99_9BILA</name>
<accession>A0AAN5CT99</accession>
<dbReference type="Proteomes" id="UP001328107">
    <property type="component" value="Unassembled WGS sequence"/>
</dbReference>
<evidence type="ECO:0000313" key="4">
    <source>
        <dbReference type="EMBL" id="GMR50333.1"/>
    </source>
</evidence>
<feature type="domain" description="Nematode cuticle collagen N-terminal" evidence="3">
    <location>
        <begin position="1"/>
        <end position="31"/>
    </location>
</feature>
<dbReference type="EMBL" id="BTRK01000004">
    <property type="protein sequence ID" value="GMR50333.1"/>
    <property type="molecule type" value="Genomic_DNA"/>
</dbReference>
<keyword evidence="5" id="KW-1185">Reference proteome</keyword>
<feature type="non-terminal residue" evidence="4">
    <location>
        <position position="1"/>
    </location>
</feature>
<gene>
    <name evidence="4" type="ORF">PMAYCL1PPCAC_20528</name>
</gene>
<proteinExistence type="predicted"/>
<dbReference type="InterPro" id="IPR002486">
    <property type="entry name" value="Col_cuticle_N"/>
</dbReference>